<sequence>QRERPEAHRQATLYVAGLAPDALPDLKNTAWEYVYEPYILGRTWALLSRERELLLPQDIDRLVQAVYDDGELPSDIDQNSLNYIEIEAYGARWLEPDAKPLPNALAKKLHARQLKTSRTALVKHAQALESPCAFREHPLLRHIKPLVLTDGCLQLGRLTVLLDDELGLVYQRGAASGLPE</sequence>
<proteinExistence type="predicted"/>
<dbReference type="AlphaFoldDB" id="A0A8T8S8Y6"/>
<comment type="caution">
    <text evidence="2">The sequence shown here is derived from an EMBL/GenBank/DDBJ whole genome shotgun (WGS) entry which is preliminary data.</text>
</comment>
<evidence type="ECO:0000313" key="2">
    <source>
        <dbReference type="EMBL" id="KAE8235171.1"/>
    </source>
</evidence>
<reference evidence="2" key="1">
    <citation type="submission" date="2016-04" db="EMBL/GenBank/DDBJ databases">
        <authorList>
            <person name="Nguyen H.D."/>
            <person name="Samba Siva P."/>
            <person name="Cullis J."/>
            <person name="Levesque C.A."/>
            <person name="Hambleton S."/>
        </authorList>
    </citation>
    <scope>NUCLEOTIDE SEQUENCE</scope>
    <source>
        <strain evidence="2">DAOMC 236416</strain>
    </source>
</reference>
<dbReference type="EMBL" id="LWDF02002936">
    <property type="protein sequence ID" value="KAE8235171.1"/>
    <property type="molecule type" value="Genomic_DNA"/>
</dbReference>
<evidence type="ECO:0000259" key="1">
    <source>
        <dbReference type="Pfam" id="PF18395"/>
    </source>
</evidence>
<name>A0A8T8S8Y6_9BASI</name>
<evidence type="ECO:0000313" key="3">
    <source>
        <dbReference type="Proteomes" id="UP000077521"/>
    </source>
</evidence>
<gene>
    <name evidence="2" type="ORF">A4X13_0g9589</name>
</gene>
<organism evidence="2 3">
    <name type="scientific">Tilletia indica</name>
    <dbReference type="NCBI Taxonomy" id="43049"/>
    <lineage>
        <taxon>Eukaryota</taxon>
        <taxon>Fungi</taxon>
        <taxon>Dikarya</taxon>
        <taxon>Basidiomycota</taxon>
        <taxon>Ustilaginomycotina</taxon>
        <taxon>Exobasidiomycetes</taxon>
        <taxon>Tilletiales</taxon>
        <taxon>Tilletiaceae</taxon>
        <taxon>Tilletia</taxon>
    </lineage>
</organism>
<keyword evidence="3" id="KW-1185">Reference proteome</keyword>
<accession>A0A8T8S8Y6</accession>
<protein>
    <recommendedName>
        <fullName evidence="1">Cas3 C-terminal domain-containing protein</fullName>
    </recommendedName>
</protein>
<dbReference type="Proteomes" id="UP000077521">
    <property type="component" value="Unassembled WGS sequence"/>
</dbReference>
<feature type="domain" description="Cas3 C-terminal" evidence="1">
    <location>
        <begin position="88"/>
        <end position="168"/>
    </location>
</feature>
<feature type="non-terminal residue" evidence="2">
    <location>
        <position position="1"/>
    </location>
</feature>
<dbReference type="InterPro" id="IPR041372">
    <property type="entry name" value="Cas3_C"/>
</dbReference>
<dbReference type="Pfam" id="PF18395">
    <property type="entry name" value="Cas3_C"/>
    <property type="match status" value="1"/>
</dbReference>
<reference evidence="2" key="2">
    <citation type="journal article" date="2019" name="IMA Fungus">
        <title>Genome sequencing and comparison of five Tilletia species to identify candidate genes for the detection of regulated species infecting wheat.</title>
        <authorList>
            <person name="Nguyen H.D.T."/>
            <person name="Sultana T."/>
            <person name="Kesanakurti P."/>
            <person name="Hambleton S."/>
        </authorList>
    </citation>
    <scope>NUCLEOTIDE SEQUENCE</scope>
    <source>
        <strain evidence="2">DAOMC 236416</strain>
    </source>
</reference>